<dbReference type="PANTHER" id="PTHR30558:SF13">
    <property type="entry name" value="BIOPOLYMER TRANSPORT PROTEIN EXBD2"/>
    <property type="match status" value="1"/>
</dbReference>
<keyword evidence="7" id="KW-0813">Transport</keyword>
<dbReference type="Proteomes" id="UP001239782">
    <property type="component" value="Chromosome"/>
</dbReference>
<evidence type="ECO:0000256" key="1">
    <source>
        <dbReference type="ARBA" id="ARBA00004162"/>
    </source>
</evidence>
<dbReference type="InterPro" id="IPR003400">
    <property type="entry name" value="ExbD"/>
</dbReference>
<evidence type="ECO:0000256" key="6">
    <source>
        <dbReference type="ARBA" id="ARBA00023136"/>
    </source>
</evidence>
<protein>
    <submittedName>
        <fullName evidence="9">Biopolymer transporter ExbD</fullName>
    </submittedName>
</protein>
<sequence length="136" mass="15186">MRRHRHDDDEANVDMTPMLDIVFIMLIFFIVTTSFTKEDALDMTRPSNNNTENTESKKAPVAIEVSDIGEVVFDGRVIMPSQVSANIETRMAENPETVVIIQAHDQANTEVVMAVIDGVRDGGFKTPVLARLPEKQ</sequence>
<evidence type="ECO:0000313" key="10">
    <source>
        <dbReference type="Proteomes" id="UP001239782"/>
    </source>
</evidence>
<feature type="transmembrane region" description="Helical" evidence="8">
    <location>
        <begin position="15"/>
        <end position="35"/>
    </location>
</feature>
<dbReference type="Pfam" id="PF02472">
    <property type="entry name" value="ExbD"/>
    <property type="match status" value="1"/>
</dbReference>
<keyword evidence="4 7" id="KW-0812">Transmembrane</keyword>
<comment type="subcellular location">
    <subcellularLocation>
        <location evidence="1">Cell membrane</location>
        <topology evidence="1">Single-pass membrane protein</topology>
    </subcellularLocation>
    <subcellularLocation>
        <location evidence="7">Cell membrane</location>
        <topology evidence="7">Single-pass type II membrane protein</topology>
    </subcellularLocation>
</comment>
<dbReference type="RefSeq" id="WP_309201612.1">
    <property type="nucleotide sequence ID" value="NZ_CP133548.1"/>
</dbReference>
<reference evidence="9 10" key="1">
    <citation type="submission" date="2023-08" db="EMBL/GenBank/DDBJ databases">
        <title>Pleionea litopenaei sp. nov., isolated from stomach of juvenile Litopenaeus vannamei.</title>
        <authorList>
            <person name="Rho A.M."/>
            <person name="Hwang C.Y."/>
        </authorList>
    </citation>
    <scope>NUCLEOTIDE SEQUENCE [LARGE SCALE GENOMIC DNA]</scope>
    <source>
        <strain evidence="9 10">HL-JVS1</strain>
    </source>
</reference>
<keyword evidence="3" id="KW-1003">Cell membrane</keyword>
<evidence type="ECO:0000313" key="9">
    <source>
        <dbReference type="EMBL" id="WMS86467.1"/>
    </source>
</evidence>
<evidence type="ECO:0000256" key="5">
    <source>
        <dbReference type="ARBA" id="ARBA00022989"/>
    </source>
</evidence>
<evidence type="ECO:0000256" key="2">
    <source>
        <dbReference type="ARBA" id="ARBA00005811"/>
    </source>
</evidence>
<evidence type="ECO:0000256" key="3">
    <source>
        <dbReference type="ARBA" id="ARBA00022475"/>
    </source>
</evidence>
<evidence type="ECO:0000256" key="4">
    <source>
        <dbReference type="ARBA" id="ARBA00022692"/>
    </source>
</evidence>
<name>A0AA51X5S2_9GAMM</name>
<dbReference type="PANTHER" id="PTHR30558">
    <property type="entry name" value="EXBD MEMBRANE COMPONENT OF PMF-DRIVEN MACROMOLECULE IMPORT SYSTEM"/>
    <property type="match status" value="1"/>
</dbReference>
<organism evidence="9 10">
    <name type="scientific">Pleionea litopenaei</name>
    <dbReference type="NCBI Taxonomy" id="3070815"/>
    <lineage>
        <taxon>Bacteria</taxon>
        <taxon>Pseudomonadati</taxon>
        <taxon>Pseudomonadota</taxon>
        <taxon>Gammaproteobacteria</taxon>
        <taxon>Oceanospirillales</taxon>
        <taxon>Pleioneaceae</taxon>
        <taxon>Pleionea</taxon>
    </lineage>
</organism>
<dbReference type="GO" id="GO:0022857">
    <property type="term" value="F:transmembrane transporter activity"/>
    <property type="evidence" value="ECO:0007669"/>
    <property type="project" value="InterPro"/>
</dbReference>
<keyword evidence="7" id="KW-0653">Protein transport</keyword>
<keyword evidence="5 8" id="KW-1133">Transmembrane helix</keyword>
<accession>A0AA51X5S2</accession>
<dbReference type="GO" id="GO:0015031">
    <property type="term" value="P:protein transport"/>
    <property type="evidence" value="ECO:0007669"/>
    <property type="project" value="UniProtKB-KW"/>
</dbReference>
<dbReference type="KEGG" id="plei:Q9312_14695"/>
<evidence type="ECO:0000256" key="7">
    <source>
        <dbReference type="RuleBase" id="RU003879"/>
    </source>
</evidence>
<comment type="similarity">
    <text evidence="2 7">Belongs to the ExbD/TolR family.</text>
</comment>
<dbReference type="EMBL" id="CP133548">
    <property type="protein sequence ID" value="WMS86467.1"/>
    <property type="molecule type" value="Genomic_DNA"/>
</dbReference>
<keyword evidence="6 8" id="KW-0472">Membrane</keyword>
<gene>
    <name evidence="9" type="ORF">Q9312_14695</name>
</gene>
<dbReference type="GO" id="GO:0005886">
    <property type="term" value="C:plasma membrane"/>
    <property type="evidence" value="ECO:0007669"/>
    <property type="project" value="UniProtKB-SubCell"/>
</dbReference>
<dbReference type="Gene3D" id="3.30.420.270">
    <property type="match status" value="1"/>
</dbReference>
<dbReference type="AlphaFoldDB" id="A0AA51X5S2"/>
<keyword evidence="10" id="KW-1185">Reference proteome</keyword>
<proteinExistence type="inferred from homology"/>
<evidence type="ECO:0000256" key="8">
    <source>
        <dbReference type="SAM" id="Phobius"/>
    </source>
</evidence>